<evidence type="ECO:0000313" key="1">
    <source>
        <dbReference type="Proteomes" id="UP000887565"/>
    </source>
</evidence>
<dbReference type="AlphaFoldDB" id="A0A915KQH5"/>
<dbReference type="Proteomes" id="UP000887565">
    <property type="component" value="Unplaced"/>
</dbReference>
<accession>A0A915KQH5</accession>
<protein>
    <submittedName>
        <fullName evidence="2">Uncharacterized protein</fullName>
    </submittedName>
</protein>
<keyword evidence="1" id="KW-1185">Reference proteome</keyword>
<proteinExistence type="predicted"/>
<sequence>MLVEDEQKYEPGLKAENPRDYICQSLKIDDALVFFSGLASQALFQDRNFHTCNDDRLKHAELYKNFTDD</sequence>
<evidence type="ECO:0000313" key="2">
    <source>
        <dbReference type="WBParaSite" id="nRc.2.0.1.t41001-RA"/>
    </source>
</evidence>
<dbReference type="WBParaSite" id="nRc.2.0.1.t41001-RA">
    <property type="protein sequence ID" value="nRc.2.0.1.t41001-RA"/>
    <property type="gene ID" value="nRc.2.0.1.g41001"/>
</dbReference>
<organism evidence="1 2">
    <name type="scientific">Romanomermis culicivorax</name>
    <name type="common">Nematode worm</name>
    <dbReference type="NCBI Taxonomy" id="13658"/>
    <lineage>
        <taxon>Eukaryota</taxon>
        <taxon>Metazoa</taxon>
        <taxon>Ecdysozoa</taxon>
        <taxon>Nematoda</taxon>
        <taxon>Enoplea</taxon>
        <taxon>Dorylaimia</taxon>
        <taxon>Mermithida</taxon>
        <taxon>Mermithoidea</taxon>
        <taxon>Mermithidae</taxon>
        <taxon>Romanomermis</taxon>
    </lineage>
</organism>
<reference evidence="2" key="1">
    <citation type="submission" date="2022-11" db="UniProtKB">
        <authorList>
            <consortium name="WormBaseParasite"/>
        </authorList>
    </citation>
    <scope>IDENTIFICATION</scope>
</reference>
<name>A0A915KQH5_ROMCU</name>